<evidence type="ECO:0000256" key="2">
    <source>
        <dbReference type="ARBA" id="ARBA00022448"/>
    </source>
</evidence>
<keyword evidence="7" id="KW-0406">Ion transport</keyword>
<dbReference type="EMBL" id="BASD01000033">
    <property type="protein sequence ID" value="GAD20086.1"/>
    <property type="molecule type" value="Genomic_DNA"/>
</dbReference>
<evidence type="ECO:0000256" key="4">
    <source>
        <dbReference type="ARBA" id="ARBA00022496"/>
    </source>
</evidence>
<dbReference type="Proteomes" id="UP000018143">
    <property type="component" value="Unassembled WGS sequence"/>
</dbReference>
<evidence type="ECO:0000256" key="12">
    <source>
        <dbReference type="RuleBase" id="RU003357"/>
    </source>
</evidence>
<gene>
    <name evidence="15" type="ORF">HFN_1330</name>
</gene>
<proteinExistence type="inferred from homology"/>
<comment type="similarity">
    <text evidence="11 12">Belongs to the TonB-dependent receptor family.</text>
</comment>
<dbReference type="PROSITE" id="PS52016">
    <property type="entry name" value="TONB_DEPENDENT_REC_3"/>
    <property type="match status" value="1"/>
</dbReference>
<evidence type="ECO:0000256" key="5">
    <source>
        <dbReference type="ARBA" id="ARBA00022692"/>
    </source>
</evidence>
<dbReference type="InterPro" id="IPR036942">
    <property type="entry name" value="Beta-barrel_TonB_sf"/>
</dbReference>
<keyword evidence="5 11" id="KW-0812">Transmembrane</keyword>
<evidence type="ECO:0000256" key="3">
    <source>
        <dbReference type="ARBA" id="ARBA00022452"/>
    </source>
</evidence>
<organism evidence="15 16">
    <name type="scientific">Helicobacter fennelliae MRY12-0050</name>
    <dbReference type="NCBI Taxonomy" id="1325130"/>
    <lineage>
        <taxon>Bacteria</taxon>
        <taxon>Pseudomonadati</taxon>
        <taxon>Campylobacterota</taxon>
        <taxon>Epsilonproteobacteria</taxon>
        <taxon>Campylobacterales</taxon>
        <taxon>Helicobacteraceae</taxon>
        <taxon>Helicobacter</taxon>
    </lineage>
</organism>
<name>T1D4F4_9HELI</name>
<keyword evidence="15" id="KW-0675">Receptor</keyword>
<dbReference type="eggNOG" id="COG4771">
    <property type="taxonomic scope" value="Bacteria"/>
</dbReference>
<keyword evidence="4" id="KW-0410">Iron transport</keyword>
<evidence type="ECO:0000259" key="14">
    <source>
        <dbReference type="Pfam" id="PF07715"/>
    </source>
</evidence>
<keyword evidence="3 11" id="KW-1134">Transmembrane beta strand</keyword>
<dbReference type="InterPro" id="IPR000531">
    <property type="entry name" value="Beta-barrel_TonB"/>
</dbReference>
<evidence type="ECO:0000259" key="13">
    <source>
        <dbReference type="Pfam" id="PF00593"/>
    </source>
</evidence>
<dbReference type="GO" id="GO:0006826">
    <property type="term" value="P:iron ion transport"/>
    <property type="evidence" value="ECO:0007669"/>
    <property type="project" value="UniProtKB-KW"/>
</dbReference>
<feature type="domain" description="TonB-dependent receptor-like beta-barrel" evidence="13">
    <location>
        <begin position="229"/>
        <end position="645"/>
    </location>
</feature>
<dbReference type="PANTHER" id="PTHR32552:SF81">
    <property type="entry name" value="TONB-DEPENDENT OUTER MEMBRANE RECEPTOR"/>
    <property type="match status" value="1"/>
</dbReference>
<keyword evidence="8 12" id="KW-0798">TonB box</keyword>
<evidence type="ECO:0000256" key="8">
    <source>
        <dbReference type="ARBA" id="ARBA00023077"/>
    </source>
</evidence>
<comment type="caution">
    <text evidence="15">The sequence shown here is derived from an EMBL/GenBank/DDBJ whole genome shotgun (WGS) entry which is preliminary data.</text>
</comment>
<evidence type="ECO:0000313" key="16">
    <source>
        <dbReference type="Proteomes" id="UP000018143"/>
    </source>
</evidence>
<dbReference type="InterPro" id="IPR039426">
    <property type="entry name" value="TonB-dep_rcpt-like"/>
</dbReference>
<dbReference type="Pfam" id="PF07715">
    <property type="entry name" value="Plug"/>
    <property type="match status" value="1"/>
</dbReference>
<dbReference type="AlphaFoldDB" id="T1D4F4"/>
<feature type="domain" description="TonB-dependent receptor plug" evidence="14">
    <location>
        <begin position="62"/>
        <end position="155"/>
    </location>
</feature>
<evidence type="ECO:0000256" key="9">
    <source>
        <dbReference type="ARBA" id="ARBA00023136"/>
    </source>
</evidence>
<reference evidence="15 16" key="1">
    <citation type="journal article" date="2013" name="Genome Announc.">
        <title>Draft Genome Sequence of Helicobacter fennelliae Strain MRY12-0050, Isolated from a Bacteremia Patient.</title>
        <authorList>
            <person name="Rimbara E."/>
            <person name="Matsui M."/>
            <person name="Mori S."/>
            <person name="Suzuki S."/>
            <person name="Suzuki M."/>
            <person name="Kim H."/>
            <person name="Sekizuka T."/>
            <person name="Kuroda M."/>
            <person name="Shibayama K."/>
        </authorList>
    </citation>
    <scope>NUCLEOTIDE SEQUENCE [LARGE SCALE GENOMIC DNA]</scope>
    <source>
        <strain evidence="15 16">MRY12-0050</strain>
    </source>
</reference>
<evidence type="ECO:0000313" key="15">
    <source>
        <dbReference type="EMBL" id="GAD20086.1"/>
    </source>
</evidence>
<evidence type="ECO:0000256" key="6">
    <source>
        <dbReference type="ARBA" id="ARBA00023004"/>
    </source>
</evidence>
<dbReference type="PANTHER" id="PTHR32552">
    <property type="entry name" value="FERRICHROME IRON RECEPTOR-RELATED"/>
    <property type="match status" value="1"/>
</dbReference>
<evidence type="ECO:0000256" key="1">
    <source>
        <dbReference type="ARBA" id="ARBA00004571"/>
    </source>
</evidence>
<keyword evidence="16" id="KW-1185">Reference proteome</keyword>
<evidence type="ECO:0000256" key="11">
    <source>
        <dbReference type="PROSITE-ProRule" id="PRU01360"/>
    </source>
</evidence>
<keyword evidence="10 11" id="KW-0998">Cell outer membrane</keyword>
<protein>
    <submittedName>
        <fullName evidence="15">TonB-dependent receptor</fullName>
    </submittedName>
</protein>
<keyword evidence="9 11" id="KW-0472">Membrane</keyword>
<dbReference type="InterPro" id="IPR012910">
    <property type="entry name" value="Plug_dom"/>
</dbReference>
<accession>T1D4F4</accession>
<dbReference type="STRING" id="1325130.HFN_1330"/>
<dbReference type="SUPFAM" id="SSF56935">
    <property type="entry name" value="Porins"/>
    <property type="match status" value="1"/>
</dbReference>
<dbReference type="Gene3D" id="2.40.170.20">
    <property type="entry name" value="TonB-dependent receptor, beta-barrel domain"/>
    <property type="match status" value="1"/>
</dbReference>
<dbReference type="Pfam" id="PF00593">
    <property type="entry name" value="TonB_dep_Rec_b-barrel"/>
    <property type="match status" value="1"/>
</dbReference>
<evidence type="ECO:0000256" key="7">
    <source>
        <dbReference type="ARBA" id="ARBA00023065"/>
    </source>
</evidence>
<keyword evidence="6" id="KW-0408">Iron</keyword>
<sequence>MIWGGGLINQRAKILHISLNENDTNTESNHSIAPDTQPTYTLDKVSTSASLSQREIFAQNDNIASISGEALQKLNLQNSKDLQQVFSGLYMSYNASNMYPVITLRGIHAGYYYNQSVKIYVDGVPQDVSFLSQEILDVESVELFKGMGATIFGENLSIHSNIATNTPKINGSVSFGNLDKNIIASASGAIVPNKLYAKVSFKHADFLGQIKDSSTGKMADTSTSNLARISFLYDDSKYFAGLDYYYDNSLFHDWFYLSDSQKQNLSVDFSTTLGGIPNINRTVQTYAFKSGLRTENLEVSNVFSVQNRTIPFSVSGMNSDENNRTFTDELKATQTYSNNSTSLYGLYFSHSDFNRIIFQTTTYPSNSNNVKNFTFGAFTDHKIILPANFDLSLGLRYSYYTNSIRYNQGNSTIPSFNDSTDSHQISGRVALSWTLFDNHKFYLSGSRGFQAGGFPFYIGGIEYKNSYKPESTYTTEIGYKGFFWNDRIYINTDYFFIYTQNRQQSVCLVGGCNLTTGSWIGNIGDILSHGFEFEGKLQFLRDSFFMLNFAYINAKYLNVANNSVIAQNITEGSRVWFVPEYTLRSSIDTIIWRNSFANIYFNAALSFNSKIYFDAIFTQDPYTLLNLGLRAERKNLSLGVQIANVLNELYNVYGSNFAGKNYNQIGRLRNFTFTLSAKF</sequence>
<keyword evidence="2 11" id="KW-0813">Transport</keyword>
<dbReference type="GO" id="GO:0009279">
    <property type="term" value="C:cell outer membrane"/>
    <property type="evidence" value="ECO:0007669"/>
    <property type="project" value="UniProtKB-SubCell"/>
</dbReference>
<comment type="subcellular location">
    <subcellularLocation>
        <location evidence="1 11">Cell outer membrane</location>
        <topology evidence="1 11">Multi-pass membrane protein</topology>
    </subcellularLocation>
</comment>
<evidence type="ECO:0000256" key="10">
    <source>
        <dbReference type="ARBA" id="ARBA00023237"/>
    </source>
</evidence>